<dbReference type="GO" id="GO:0006412">
    <property type="term" value="P:translation"/>
    <property type="evidence" value="ECO:0007669"/>
    <property type="project" value="UniProtKB-UniRule"/>
</dbReference>
<dbReference type="Pfam" id="PF00831">
    <property type="entry name" value="Ribosomal_L29"/>
    <property type="match status" value="1"/>
</dbReference>
<dbReference type="Proteomes" id="UP000176951">
    <property type="component" value="Unassembled WGS sequence"/>
</dbReference>
<dbReference type="InterPro" id="IPR001854">
    <property type="entry name" value="Ribosomal_uL29"/>
</dbReference>
<evidence type="ECO:0000313" key="7">
    <source>
        <dbReference type="Proteomes" id="UP000176951"/>
    </source>
</evidence>
<evidence type="ECO:0000256" key="4">
    <source>
        <dbReference type="ARBA" id="ARBA00035204"/>
    </source>
</evidence>
<gene>
    <name evidence="5" type="primary">rpmC</name>
    <name evidence="6" type="ORF">A3A97_00685</name>
</gene>
<evidence type="ECO:0000256" key="3">
    <source>
        <dbReference type="ARBA" id="ARBA00023274"/>
    </source>
</evidence>
<organism evidence="6 7">
    <name type="scientific">Candidatus Terrybacteria bacterium RIFCSPLOWO2_01_FULL_40_23</name>
    <dbReference type="NCBI Taxonomy" id="1802366"/>
    <lineage>
        <taxon>Bacteria</taxon>
        <taxon>Candidatus Terryibacteriota</taxon>
    </lineage>
</organism>
<dbReference type="GO" id="GO:1990904">
    <property type="term" value="C:ribonucleoprotein complex"/>
    <property type="evidence" value="ECO:0007669"/>
    <property type="project" value="UniProtKB-KW"/>
</dbReference>
<evidence type="ECO:0000256" key="2">
    <source>
        <dbReference type="ARBA" id="ARBA00022980"/>
    </source>
</evidence>
<reference evidence="6 7" key="1">
    <citation type="journal article" date="2016" name="Nat. Commun.">
        <title>Thousands of microbial genomes shed light on interconnected biogeochemical processes in an aquifer system.</title>
        <authorList>
            <person name="Anantharaman K."/>
            <person name="Brown C.T."/>
            <person name="Hug L.A."/>
            <person name="Sharon I."/>
            <person name="Castelle C.J."/>
            <person name="Probst A.J."/>
            <person name="Thomas B.C."/>
            <person name="Singh A."/>
            <person name="Wilkins M.J."/>
            <person name="Karaoz U."/>
            <person name="Brodie E.L."/>
            <person name="Williams K.H."/>
            <person name="Hubbard S.S."/>
            <person name="Banfield J.F."/>
        </authorList>
    </citation>
    <scope>NUCLEOTIDE SEQUENCE [LARGE SCALE GENOMIC DNA]</scope>
</reference>
<comment type="similarity">
    <text evidence="1 5">Belongs to the universal ribosomal protein uL29 family.</text>
</comment>
<keyword evidence="3 5" id="KW-0687">Ribonucleoprotein</keyword>
<comment type="caution">
    <text evidence="6">The sequence shown here is derived from an EMBL/GenBank/DDBJ whole genome shotgun (WGS) entry which is preliminary data.</text>
</comment>
<keyword evidence="2 5" id="KW-0689">Ribosomal protein</keyword>
<dbReference type="InterPro" id="IPR036049">
    <property type="entry name" value="Ribosomal_uL29_sf"/>
</dbReference>
<dbReference type="SUPFAM" id="SSF46561">
    <property type="entry name" value="Ribosomal protein L29 (L29p)"/>
    <property type="match status" value="1"/>
</dbReference>
<accession>A0A1G2PUR2</accession>
<protein>
    <recommendedName>
        <fullName evidence="4 5">Large ribosomal subunit protein uL29</fullName>
    </recommendedName>
</protein>
<dbReference type="EMBL" id="MHSW01000014">
    <property type="protein sequence ID" value="OHA52050.1"/>
    <property type="molecule type" value="Genomic_DNA"/>
</dbReference>
<evidence type="ECO:0000256" key="1">
    <source>
        <dbReference type="ARBA" id="ARBA00009254"/>
    </source>
</evidence>
<dbReference type="AlphaFoldDB" id="A0A1G2PUR2"/>
<evidence type="ECO:0000256" key="5">
    <source>
        <dbReference type="HAMAP-Rule" id="MF_00374"/>
    </source>
</evidence>
<dbReference type="HAMAP" id="MF_00374">
    <property type="entry name" value="Ribosomal_uL29"/>
    <property type="match status" value="1"/>
</dbReference>
<evidence type="ECO:0000313" key="6">
    <source>
        <dbReference type="EMBL" id="OHA52050.1"/>
    </source>
</evidence>
<sequence>MKAQELNNKSNIELNSLLTEQQEKLKSLRVLHSAGKVKNVKELNSLRKDIARINTVLASKR</sequence>
<proteinExistence type="inferred from homology"/>
<dbReference type="NCBIfam" id="TIGR00012">
    <property type="entry name" value="L29"/>
    <property type="match status" value="1"/>
</dbReference>
<name>A0A1G2PUR2_9BACT</name>
<dbReference type="GO" id="GO:0003735">
    <property type="term" value="F:structural constituent of ribosome"/>
    <property type="evidence" value="ECO:0007669"/>
    <property type="project" value="InterPro"/>
</dbReference>
<dbReference type="Gene3D" id="1.10.287.310">
    <property type="match status" value="1"/>
</dbReference>
<dbReference type="GO" id="GO:0005840">
    <property type="term" value="C:ribosome"/>
    <property type="evidence" value="ECO:0007669"/>
    <property type="project" value="UniProtKB-KW"/>
</dbReference>